<dbReference type="InterPro" id="IPR003495">
    <property type="entry name" value="CobW/HypB/UreG_nucleotide-bd"/>
</dbReference>
<comment type="caution">
    <text evidence="9">The sequence shown here is derived from an EMBL/GenBank/DDBJ whole genome shotgun (WGS) entry which is preliminary data.</text>
</comment>
<dbReference type="InterPro" id="IPR011629">
    <property type="entry name" value="CobW-like_C"/>
</dbReference>
<name>A0ABM8SXB2_9BURK</name>
<evidence type="ECO:0000256" key="5">
    <source>
        <dbReference type="ARBA" id="ARBA00045658"/>
    </source>
</evidence>
<gene>
    <name evidence="9" type="primary">yjiA_4</name>
    <name evidence="9" type="ORF">R69776_06992</name>
</gene>
<feature type="domain" description="CobW/HypB/UreG nucleotide-binding" evidence="7">
    <location>
        <begin position="11"/>
        <end position="190"/>
    </location>
</feature>
<dbReference type="Pfam" id="PF07683">
    <property type="entry name" value="CobW_C"/>
    <property type="match status" value="1"/>
</dbReference>
<dbReference type="Gene3D" id="3.40.50.300">
    <property type="entry name" value="P-loop containing nucleotide triphosphate hydrolases"/>
    <property type="match status" value="1"/>
</dbReference>
<reference evidence="9 10" key="1">
    <citation type="submission" date="2021-02" db="EMBL/GenBank/DDBJ databases">
        <authorList>
            <person name="Vanwijnsberghe S."/>
        </authorList>
    </citation>
    <scope>NUCLEOTIDE SEQUENCE [LARGE SCALE GENOMIC DNA]</scope>
    <source>
        <strain evidence="9 10">R-69776</strain>
    </source>
</reference>
<keyword evidence="10" id="KW-1185">Reference proteome</keyword>
<organism evidence="9 10">
    <name type="scientific">Paraburkholderia nemoris</name>
    <dbReference type="NCBI Taxonomy" id="2793076"/>
    <lineage>
        <taxon>Bacteria</taxon>
        <taxon>Pseudomonadati</taxon>
        <taxon>Pseudomonadota</taxon>
        <taxon>Betaproteobacteria</taxon>
        <taxon>Burkholderiales</taxon>
        <taxon>Burkholderiaceae</taxon>
        <taxon>Paraburkholderia</taxon>
    </lineage>
</organism>
<dbReference type="Pfam" id="PF02492">
    <property type="entry name" value="cobW"/>
    <property type="match status" value="1"/>
</dbReference>
<evidence type="ECO:0000256" key="3">
    <source>
        <dbReference type="ARBA" id="ARBA00023186"/>
    </source>
</evidence>
<sequence>MGKEASGTQFVILAGKLGSGKTSLVEALLGASELASTTGVIVNEIGAINIDGAVLSESARGVAMATLSNGCVCCSLTNDLVTTVEELVASRAQKALPPFERIILECSGLSRPGQVMGSLARLSRLGLRVQIVSTYDCSRPPLSDDDSDDAIAQLTAAHNIVLTKVDLVSPERRAQAVEQVKAINPLANVINEFSLAVRARMAFRDTDSPLTALVAAAVTEPSRPRALLHPRIRVFRARFVNTPEWEQVLDWFENVAGAMGERLLRMKSIVAGPMGSDRVLVQSVGSTFAAPRRLASSDIPEMSAVFIVRDCAMTELEEVPTECHVRWTLLQN</sequence>
<keyword evidence="3" id="KW-0143">Chaperone</keyword>
<protein>
    <submittedName>
        <fullName evidence="9">P-loop guanosine triphosphatase YjiA</fullName>
        <ecNumber evidence="9">3.6.-.-</ecNumber>
    </submittedName>
</protein>
<evidence type="ECO:0000259" key="7">
    <source>
        <dbReference type="Pfam" id="PF02492"/>
    </source>
</evidence>
<evidence type="ECO:0000313" key="9">
    <source>
        <dbReference type="EMBL" id="CAE6839884.1"/>
    </source>
</evidence>
<evidence type="ECO:0000256" key="2">
    <source>
        <dbReference type="ARBA" id="ARBA00022801"/>
    </source>
</evidence>
<dbReference type="InterPro" id="IPR027417">
    <property type="entry name" value="P-loop_NTPase"/>
</dbReference>
<dbReference type="GO" id="GO:0016787">
    <property type="term" value="F:hydrolase activity"/>
    <property type="evidence" value="ECO:0007669"/>
    <property type="project" value="UniProtKB-KW"/>
</dbReference>
<keyword evidence="1" id="KW-0547">Nucleotide-binding</keyword>
<dbReference type="InterPro" id="IPR036627">
    <property type="entry name" value="CobW-likC_sf"/>
</dbReference>
<comment type="similarity">
    <text evidence="4">Belongs to the SIMIBI class G3E GTPase family. ZNG1 subfamily.</text>
</comment>
<dbReference type="Gene3D" id="3.30.1220.10">
    <property type="entry name" value="CobW-like, C-terminal domain"/>
    <property type="match status" value="1"/>
</dbReference>
<dbReference type="InterPro" id="IPR051316">
    <property type="entry name" value="Zinc-reg_GTPase_activator"/>
</dbReference>
<comment type="function">
    <text evidence="5">Zinc chaperone that directly transfers zinc cofactor to target proteins, thereby activating them. Zinc is transferred from the CXCC motif in the GTPase domain to the zinc binding site in target proteins in a process requiring GTP hydrolysis.</text>
</comment>
<keyword evidence="2 9" id="KW-0378">Hydrolase</keyword>
<dbReference type="SUPFAM" id="SSF52540">
    <property type="entry name" value="P-loop containing nucleoside triphosphate hydrolases"/>
    <property type="match status" value="1"/>
</dbReference>
<evidence type="ECO:0000256" key="6">
    <source>
        <dbReference type="ARBA" id="ARBA00049117"/>
    </source>
</evidence>
<evidence type="ECO:0000256" key="1">
    <source>
        <dbReference type="ARBA" id="ARBA00022741"/>
    </source>
</evidence>
<dbReference type="PANTHER" id="PTHR13748:SF62">
    <property type="entry name" value="COBW DOMAIN-CONTAINING PROTEIN"/>
    <property type="match status" value="1"/>
</dbReference>
<evidence type="ECO:0000259" key="8">
    <source>
        <dbReference type="Pfam" id="PF07683"/>
    </source>
</evidence>
<dbReference type="RefSeq" id="WP_200660760.1">
    <property type="nucleotide sequence ID" value="NZ_CAJNBH010000029.1"/>
</dbReference>
<feature type="domain" description="CobW C-terminal" evidence="8">
    <location>
        <begin position="241"/>
        <end position="318"/>
    </location>
</feature>
<evidence type="ECO:0000256" key="4">
    <source>
        <dbReference type="ARBA" id="ARBA00034320"/>
    </source>
</evidence>
<dbReference type="PANTHER" id="PTHR13748">
    <property type="entry name" value="COBW-RELATED"/>
    <property type="match status" value="1"/>
</dbReference>
<dbReference type="EMBL" id="CAJNBH010000029">
    <property type="protein sequence ID" value="CAE6839884.1"/>
    <property type="molecule type" value="Genomic_DNA"/>
</dbReference>
<dbReference type="Proteomes" id="UP000673821">
    <property type="component" value="Unassembled WGS sequence"/>
</dbReference>
<dbReference type="EC" id="3.6.-.-" evidence="9"/>
<accession>A0ABM8SXB2</accession>
<proteinExistence type="inferred from homology"/>
<comment type="catalytic activity">
    <reaction evidence="6">
        <text>GTP + H2O = GDP + phosphate + H(+)</text>
        <dbReference type="Rhea" id="RHEA:19669"/>
        <dbReference type="ChEBI" id="CHEBI:15377"/>
        <dbReference type="ChEBI" id="CHEBI:15378"/>
        <dbReference type="ChEBI" id="CHEBI:37565"/>
        <dbReference type="ChEBI" id="CHEBI:43474"/>
        <dbReference type="ChEBI" id="CHEBI:58189"/>
    </reaction>
    <physiologicalReaction direction="left-to-right" evidence="6">
        <dbReference type="Rhea" id="RHEA:19670"/>
    </physiologicalReaction>
</comment>
<evidence type="ECO:0000313" key="10">
    <source>
        <dbReference type="Proteomes" id="UP000673821"/>
    </source>
</evidence>